<dbReference type="InterPro" id="IPR047654">
    <property type="entry name" value="IS1634_transpos"/>
</dbReference>
<keyword evidence="1" id="KW-0614">Plasmid</keyword>
<dbReference type="EMBL" id="CP024793">
    <property type="protein sequence ID" value="AUB44683.1"/>
    <property type="molecule type" value="Genomic_DNA"/>
</dbReference>
<dbReference type="PANTHER" id="PTHR34614">
    <property type="match status" value="1"/>
</dbReference>
<protein>
    <submittedName>
        <fullName evidence="1">Transposase</fullName>
    </submittedName>
</protein>
<dbReference type="PANTHER" id="PTHR34614:SF2">
    <property type="entry name" value="TRANSPOSASE IS4-LIKE DOMAIN-CONTAINING PROTEIN"/>
    <property type="match status" value="1"/>
</dbReference>
<dbReference type="AlphaFoldDB" id="A0A2K8TAS0"/>
<accession>A0A2K8TAS0</accession>
<geneLocation type="plasmid" evidence="2">
    <name>pnfsy08</name>
</geneLocation>
<gene>
    <name evidence="1" type="ORF">COO91_10921</name>
</gene>
<organism evidence="1 2">
    <name type="scientific">Nostoc flagelliforme CCNUN1</name>
    <dbReference type="NCBI Taxonomy" id="2038116"/>
    <lineage>
        <taxon>Bacteria</taxon>
        <taxon>Bacillati</taxon>
        <taxon>Cyanobacteriota</taxon>
        <taxon>Cyanophyceae</taxon>
        <taxon>Nostocales</taxon>
        <taxon>Nostocaceae</taxon>
        <taxon>Nostoc</taxon>
    </lineage>
</organism>
<evidence type="ECO:0000313" key="2">
    <source>
        <dbReference type="Proteomes" id="UP000232003"/>
    </source>
</evidence>
<sequence>MEISSERIDDIPLIVEWLKQMEIAKCIDQKLKEPHGNHKGLSYGKLSVLLLTYIITQSDHRLSAVEPWVEAHRKILELSTGWSIGEKDASDDRLARVVEELGKQSEARQEIEVKLGRHLIRAYELLTVVARADTSSFSVNHQQGQSPEESLLRYGYSKDFRPDLLQYRQLLATLDPMGMPLVCATLEGNGADDPLYFPTWQKMAKVIGHKKFVFIADCKASAIATRAQIAANGGVYCFPVSMSGQHPQYLKQWVLNPPLQTWSIRLPRQDEEEPAVGKGFEVELGKFWLNEETNKWVRWHERYLVVYSQSLAASAIRGQQQRILTARTALDKLAAKPGEDRGELTQKVENIKKRYRVNDFFSTTIIEETLVTTRNCRRGRPSKNSPTESVTSICLQLHIQQIDDAIQLSETLAGWRLYVTNAPITRLTLPQAVIYYRDEWLLERGFHRFKRGSLPALPIYFQNQDRITGLMFILNIALRVFTLMEFVVRLALEQTQQSLAGLYDGNPKRKTNRPSAERMLQAFCHLTLYSLSNSTIFITPRTDLQKQILSLMKMPESLYQLPFGVLQDIITSDPAQVSTL</sequence>
<dbReference type="OrthoDB" id="148767at2"/>
<dbReference type="KEGG" id="nfl:COO91_10921"/>
<dbReference type="NCBIfam" id="NF033559">
    <property type="entry name" value="transpos_IS1634"/>
    <property type="match status" value="1"/>
</dbReference>
<name>A0A2K8TAS0_9NOSO</name>
<proteinExistence type="predicted"/>
<reference evidence="1 2" key="1">
    <citation type="submission" date="2017-11" db="EMBL/GenBank/DDBJ databases">
        <title>Complete genome of a free-living desiccation-tolerant cyanobacterium and its photosynthetic adaptation to extreme terrestrial habitat.</title>
        <authorList>
            <person name="Shang J."/>
        </authorList>
    </citation>
    <scope>NUCLEOTIDE SEQUENCE [LARGE SCALE GENOMIC DNA]</scope>
    <source>
        <strain evidence="1 2">CCNUN1</strain>
        <plasmid evidence="2">pnfsy08</plasmid>
    </source>
</reference>
<dbReference type="RefSeq" id="WP_100904289.1">
    <property type="nucleotide sequence ID" value="NZ_CAWNNC010000009.1"/>
</dbReference>
<evidence type="ECO:0000313" key="1">
    <source>
        <dbReference type="EMBL" id="AUB44683.1"/>
    </source>
</evidence>
<keyword evidence="2" id="KW-1185">Reference proteome</keyword>
<dbReference type="Proteomes" id="UP000232003">
    <property type="component" value="Plasmid pNFSY08"/>
</dbReference>